<dbReference type="PANTHER" id="PTHR41368">
    <property type="entry name" value="PROTEIN YGHO"/>
    <property type="match status" value="1"/>
</dbReference>
<accession>A0A967F1M6</accession>
<dbReference type="PANTHER" id="PTHR41368:SF1">
    <property type="entry name" value="PROTEIN YGHO"/>
    <property type="match status" value="1"/>
</dbReference>
<dbReference type="Proteomes" id="UP000761264">
    <property type="component" value="Unassembled WGS sequence"/>
</dbReference>
<dbReference type="InterPro" id="IPR016181">
    <property type="entry name" value="Acyl_CoA_acyltransferase"/>
</dbReference>
<dbReference type="GO" id="GO:0016747">
    <property type="term" value="F:acyltransferase activity, transferring groups other than amino-acyl groups"/>
    <property type="evidence" value="ECO:0007669"/>
    <property type="project" value="InterPro"/>
</dbReference>
<feature type="domain" description="N-acetyltransferase" evidence="1">
    <location>
        <begin position="204"/>
        <end position="384"/>
    </location>
</feature>
<gene>
    <name evidence="2" type="ORF">HBA54_23195</name>
</gene>
<name>A0A967F1M6_9PROT</name>
<dbReference type="Gene3D" id="3.40.630.30">
    <property type="match status" value="1"/>
</dbReference>
<dbReference type="RefSeq" id="WP_167229200.1">
    <property type="nucleotide sequence ID" value="NZ_JAAQPH010000023.1"/>
</dbReference>
<evidence type="ECO:0000313" key="3">
    <source>
        <dbReference type="Proteomes" id="UP000761264"/>
    </source>
</evidence>
<dbReference type="SUPFAM" id="SSF55729">
    <property type="entry name" value="Acyl-CoA N-acyltransferases (Nat)"/>
    <property type="match status" value="1"/>
</dbReference>
<protein>
    <submittedName>
        <fullName evidence="2">N-acetyltransferase</fullName>
    </submittedName>
</protein>
<dbReference type="EMBL" id="JAAQPH010000023">
    <property type="protein sequence ID" value="NIA71501.1"/>
    <property type="molecule type" value="Genomic_DNA"/>
</dbReference>
<evidence type="ECO:0000259" key="1">
    <source>
        <dbReference type="PROSITE" id="PS51186"/>
    </source>
</evidence>
<evidence type="ECO:0000313" key="2">
    <source>
        <dbReference type="EMBL" id="NIA71501.1"/>
    </source>
</evidence>
<comment type="caution">
    <text evidence="2">The sequence shown here is derived from an EMBL/GenBank/DDBJ whole genome shotgun (WGS) entry which is preliminary data.</text>
</comment>
<dbReference type="PROSITE" id="PS51186">
    <property type="entry name" value="GNAT"/>
    <property type="match status" value="1"/>
</dbReference>
<sequence>MNSDSKQPLVVKAVESAADREAFIRLPWTLYRDDPAWVPPLLQERRDHLNPRKNPFFDRAEARFWLALRGGRAVGRISAQVNQAHLARHHDATGHFGMLEAEDRTETFRTLLTTAETWLRGHGMQQAVGPFSLSINEESGLLVDGFEYPPSLMMGHARPYYAAQLEALGYRKNKDLLCYHYDAKNEQPAAVAVLLRKADTTEKLTVRSLDMRRYAQDLNNIMEVFNDAWAENWGFVPMSQAEIHRLAKDLKPIIRPQSIAIAELNGAPVAMAIGVPNVNEAITDLDGRLLPFGWAKLLWRLKVKTTKTVRVPLMGVRREYHGSMLGATLAFAVIDRILQAQRSLGVESAELSWILEDNQPMRRLIEHLGGVVYKTYRLYQRELSP</sequence>
<dbReference type="AlphaFoldDB" id="A0A967F1M6"/>
<keyword evidence="3" id="KW-1185">Reference proteome</keyword>
<dbReference type="InterPro" id="IPR039968">
    <property type="entry name" value="BcerS-like"/>
</dbReference>
<dbReference type="InterPro" id="IPR000182">
    <property type="entry name" value="GNAT_dom"/>
</dbReference>
<organism evidence="2 3">
    <name type="scientific">Pelagibius litoralis</name>
    <dbReference type="NCBI Taxonomy" id="374515"/>
    <lineage>
        <taxon>Bacteria</taxon>
        <taxon>Pseudomonadati</taxon>
        <taxon>Pseudomonadota</taxon>
        <taxon>Alphaproteobacteria</taxon>
        <taxon>Rhodospirillales</taxon>
        <taxon>Rhodovibrionaceae</taxon>
        <taxon>Pelagibius</taxon>
    </lineage>
</organism>
<reference evidence="2" key="1">
    <citation type="submission" date="2020-03" db="EMBL/GenBank/DDBJ databases">
        <title>Genome of Pelagibius litoralis DSM 21314T.</title>
        <authorList>
            <person name="Wang G."/>
        </authorList>
    </citation>
    <scope>NUCLEOTIDE SEQUENCE</scope>
    <source>
        <strain evidence="2">DSM 21314</strain>
    </source>
</reference>
<proteinExistence type="predicted"/>